<dbReference type="AlphaFoldDB" id="A0A023D7C8"/>
<dbReference type="EMBL" id="BAND01000101">
    <property type="protein sequence ID" value="GAJ30068.1"/>
    <property type="molecule type" value="Genomic_DNA"/>
</dbReference>
<protein>
    <recommendedName>
        <fullName evidence="3">Type VI secretion system-associated protein TagF</fullName>
    </recommendedName>
</protein>
<dbReference type="RefSeq" id="WP_052512090.1">
    <property type="nucleotide sequence ID" value="NZ_BAND01000101.1"/>
</dbReference>
<evidence type="ECO:0000313" key="1">
    <source>
        <dbReference type="EMBL" id="GAJ30068.1"/>
    </source>
</evidence>
<dbReference type="NCBIfam" id="TIGR03373">
    <property type="entry name" value="VI_minor_4"/>
    <property type="match status" value="1"/>
</dbReference>
<reference evidence="1 2" key="2">
    <citation type="journal article" date="2014" name="FEMS Microbiol. Lett.">
        <title>Draft genomic DNA sequence of the facultatively methylotrophic bacterium Acidomonas methanolica type strain MB58.</title>
        <authorList>
            <person name="Higashiura N."/>
            <person name="Hadano H."/>
            <person name="Hirakawa H."/>
            <person name="Matsutani M."/>
            <person name="Takabe S."/>
            <person name="Matsushita K."/>
            <person name="Azuma Y."/>
        </authorList>
    </citation>
    <scope>NUCLEOTIDE SEQUENCE [LARGE SCALE GENOMIC DNA]</scope>
    <source>
        <strain evidence="1 2">MB58</strain>
    </source>
</reference>
<organism evidence="1 2">
    <name type="scientific">Acidomonas methanolica NBRC 104435</name>
    <dbReference type="NCBI Taxonomy" id="1231351"/>
    <lineage>
        <taxon>Bacteria</taxon>
        <taxon>Pseudomonadati</taxon>
        <taxon>Pseudomonadota</taxon>
        <taxon>Alphaproteobacteria</taxon>
        <taxon>Acetobacterales</taxon>
        <taxon>Acetobacteraceae</taxon>
        <taxon>Acidomonas</taxon>
    </lineage>
</organism>
<reference evidence="2" key="1">
    <citation type="journal article" date="2014" name="FEMS Microbiol. Lett.">
        <title>Draft Genomic DNA Sequence of the Facultatively Methylotrophic Bacterium Acidomonas methanolica type strain MB58.</title>
        <authorList>
            <person name="Higashiura N."/>
            <person name="Hadano H."/>
            <person name="Hirakawa H."/>
            <person name="Matsutani M."/>
            <person name="Takabe S."/>
            <person name="Matsushita K."/>
            <person name="Azuma Y."/>
        </authorList>
    </citation>
    <scope>NUCLEOTIDE SEQUENCE [LARGE SCALE GENOMIC DNA]</scope>
    <source>
        <strain evidence="2">MB58</strain>
    </source>
</reference>
<dbReference type="OrthoDB" id="9801841at2"/>
<sequence>MEPFTGYWGKLPAHGDFLRAGFPEDVVSRLDRWICAQLAAAARRHGERFETLWHAAPAWRFTLRDGVLHPACAVSGVWTPSVDSAGRCFPFVFGILHDPASAQFRALPVFEAAIRRAIERTQPIHVLDEAISRAEGMPIPPAAPVQDVWWCSGQAGGGTIHGALPAGNAFDWLIGGMSDNGVMPVMDASTATAVQALPFTTRDGA</sequence>
<comment type="caution">
    <text evidence="1">The sequence shown here is derived from an EMBL/GenBank/DDBJ whole genome shotgun (WGS) entry which is preliminary data.</text>
</comment>
<evidence type="ECO:0000313" key="2">
    <source>
        <dbReference type="Proteomes" id="UP000019760"/>
    </source>
</evidence>
<gene>
    <name evidence="1" type="ORF">Amme_102_003</name>
</gene>
<dbReference type="InterPro" id="IPR017748">
    <property type="entry name" value="TagF"/>
</dbReference>
<dbReference type="Pfam" id="PF09867">
    <property type="entry name" value="TagF_N"/>
    <property type="match status" value="1"/>
</dbReference>
<keyword evidence="2" id="KW-1185">Reference proteome</keyword>
<dbReference type="InterPro" id="IPR038225">
    <property type="entry name" value="TagF_sf"/>
</dbReference>
<dbReference type="Proteomes" id="UP000019760">
    <property type="component" value="Unassembled WGS sequence"/>
</dbReference>
<name>A0A023D7C8_ACIMT</name>
<evidence type="ECO:0008006" key="3">
    <source>
        <dbReference type="Google" id="ProtNLM"/>
    </source>
</evidence>
<accession>A0A023D7C8</accession>
<proteinExistence type="predicted"/>
<dbReference type="Gene3D" id="3.40.1730.10">
    <property type="entry name" value="pa0076 domain"/>
    <property type="match status" value="1"/>
</dbReference>